<dbReference type="Proteomes" id="UP001056120">
    <property type="component" value="Linkage Group LG26"/>
</dbReference>
<comment type="caution">
    <text evidence="1">The sequence shown here is derived from an EMBL/GenBank/DDBJ whole genome shotgun (WGS) entry which is preliminary data.</text>
</comment>
<keyword evidence="2" id="KW-1185">Reference proteome</keyword>
<reference evidence="1 2" key="2">
    <citation type="journal article" date="2022" name="Mol. Ecol. Resour.">
        <title>The genomes of chicory, endive, great burdock and yacon provide insights into Asteraceae paleo-polyploidization history and plant inulin production.</title>
        <authorList>
            <person name="Fan W."/>
            <person name="Wang S."/>
            <person name="Wang H."/>
            <person name="Wang A."/>
            <person name="Jiang F."/>
            <person name="Liu H."/>
            <person name="Zhao H."/>
            <person name="Xu D."/>
            <person name="Zhang Y."/>
        </authorList>
    </citation>
    <scope>NUCLEOTIDE SEQUENCE [LARGE SCALE GENOMIC DNA]</scope>
    <source>
        <strain evidence="2">cv. Yunnan</strain>
        <tissue evidence="1">Leaves</tissue>
    </source>
</reference>
<dbReference type="EMBL" id="CM042043">
    <property type="protein sequence ID" value="KAI3694903.1"/>
    <property type="molecule type" value="Genomic_DNA"/>
</dbReference>
<evidence type="ECO:0000313" key="1">
    <source>
        <dbReference type="EMBL" id="KAI3694903.1"/>
    </source>
</evidence>
<accession>A0ACB8ZBC2</accession>
<protein>
    <submittedName>
        <fullName evidence="1">Uncharacterized protein</fullName>
    </submittedName>
</protein>
<evidence type="ECO:0000313" key="2">
    <source>
        <dbReference type="Proteomes" id="UP001056120"/>
    </source>
</evidence>
<gene>
    <name evidence="1" type="ORF">L1987_77886</name>
</gene>
<name>A0ACB8ZBC2_9ASTR</name>
<reference evidence="2" key="1">
    <citation type="journal article" date="2022" name="Mol. Ecol. Resour.">
        <title>The genomes of chicory, endive, great burdock and yacon provide insights into Asteraceae palaeo-polyploidization history and plant inulin production.</title>
        <authorList>
            <person name="Fan W."/>
            <person name="Wang S."/>
            <person name="Wang H."/>
            <person name="Wang A."/>
            <person name="Jiang F."/>
            <person name="Liu H."/>
            <person name="Zhao H."/>
            <person name="Xu D."/>
            <person name="Zhang Y."/>
        </authorList>
    </citation>
    <scope>NUCLEOTIDE SEQUENCE [LARGE SCALE GENOMIC DNA]</scope>
    <source>
        <strain evidence="2">cv. Yunnan</strain>
    </source>
</reference>
<sequence>MLDFLKFLAPVPNRVRVSFPQQESEPERVSGSDGATTSASNKNRGQAVESDGVTTSAIAAASANERVSGSEKSSLVIAAASPNEGSEDDYDDDEFDDMDESPVKKPVVVGGRGIWKWVWVGRRVF</sequence>
<organism evidence="1 2">
    <name type="scientific">Smallanthus sonchifolius</name>
    <dbReference type="NCBI Taxonomy" id="185202"/>
    <lineage>
        <taxon>Eukaryota</taxon>
        <taxon>Viridiplantae</taxon>
        <taxon>Streptophyta</taxon>
        <taxon>Embryophyta</taxon>
        <taxon>Tracheophyta</taxon>
        <taxon>Spermatophyta</taxon>
        <taxon>Magnoliopsida</taxon>
        <taxon>eudicotyledons</taxon>
        <taxon>Gunneridae</taxon>
        <taxon>Pentapetalae</taxon>
        <taxon>asterids</taxon>
        <taxon>campanulids</taxon>
        <taxon>Asterales</taxon>
        <taxon>Asteraceae</taxon>
        <taxon>Asteroideae</taxon>
        <taxon>Heliantheae alliance</taxon>
        <taxon>Millerieae</taxon>
        <taxon>Smallanthus</taxon>
    </lineage>
</organism>
<proteinExistence type="predicted"/>